<dbReference type="InterPro" id="IPR050246">
    <property type="entry name" value="Class_II_FBP_aldolase"/>
</dbReference>
<feature type="binding site" evidence="5">
    <location>
        <position position="181"/>
    </location>
    <ligand>
        <name>dihydroxyacetone phosphate</name>
        <dbReference type="ChEBI" id="CHEBI:57642"/>
    </ligand>
</feature>
<proteinExistence type="predicted"/>
<dbReference type="Pfam" id="PF01116">
    <property type="entry name" value="F_bP_aldolase"/>
    <property type="match status" value="1"/>
</dbReference>
<dbReference type="GO" id="GO:0030388">
    <property type="term" value="P:fructose 1,6-bisphosphate metabolic process"/>
    <property type="evidence" value="ECO:0007669"/>
    <property type="project" value="InterPro"/>
</dbReference>
<dbReference type="GO" id="GO:0004332">
    <property type="term" value="F:fructose-bisphosphate aldolase activity"/>
    <property type="evidence" value="ECO:0007669"/>
    <property type="project" value="UniProtKB-EC"/>
</dbReference>
<dbReference type="PROSITE" id="PS00806">
    <property type="entry name" value="ALDOLASE_CLASS_II_2"/>
    <property type="match status" value="1"/>
</dbReference>
<evidence type="ECO:0000313" key="7">
    <source>
        <dbReference type="EMBL" id="VEU55718.1"/>
    </source>
</evidence>
<dbReference type="PIRSF" id="PIRSF001359">
    <property type="entry name" value="F_bP_aldolase_II"/>
    <property type="match status" value="1"/>
</dbReference>
<dbReference type="PANTHER" id="PTHR30304:SF0">
    <property type="entry name" value="D-TAGATOSE-1,6-BISPHOSPHATE ALDOLASE SUBUNIT GATY-RELATED"/>
    <property type="match status" value="1"/>
</dbReference>
<sequence length="291" mass="32085">MKELVNIKNMLKKAYKEKYAVPHININNLEWTKTTLQAAQDLHSPIIISASYGAVKYFGGYNVVVGLVKNLVNDLNITVDVALHFDHGTYEQCIKALETGFSSIMYDGSHEPFDINYKNTKELVKLAKKYNASVEAEIGQIGGEEDGIISSGVIVSDVTEALKMKALGIDALAVGIGNIHGKYPESWKSLDFNTLKKINEACQMPLVLHGGSGIPSDQIKKSIQNGISKVNVNTELQVVNANAIKDFVLSKKIDEAKNFDPRKIANYGMAEVYKLLEAKFKEFGSINKDNN</sequence>
<feature type="active site" description="Proton donor" evidence="4">
    <location>
        <position position="86"/>
    </location>
</feature>
<dbReference type="EC" id="4.1.2.13" evidence="7"/>
<name>A0A448ZWS8_METOS</name>
<evidence type="ECO:0000256" key="5">
    <source>
        <dbReference type="PIRSR" id="PIRSR001359-2"/>
    </source>
</evidence>
<dbReference type="InterPro" id="IPR013785">
    <property type="entry name" value="Aldolase_TIM"/>
</dbReference>
<protein>
    <submittedName>
        <fullName evidence="7">Fructose-bisphosphate aldolase</fullName>
        <ecNumber evidence="7">4.1.2.13</ecNumber>
    </submittedName>
</protein>
<dbReference type="GO" id="GO:0008270">
    <property type="term" value="F:zinc ion binding"/>
    <property type="evidence" value="ECO:0007669"/>
    <property type="project" value="InterPro"/>
</dbReference>
<dbReference type="EMBL" id="LR214940">
    <property type="protein sequence ID" value="VEU55718.1"/>
    <property type="molecule type" value="Genomic_DNA"/>
</dbReference>
<reference evidence="7 8" key="1">
    <citation type="submission" date="2019-01" db="EMBL/GenBank/DDBJ databases">
        <authorList>
            <consortium name="Pathogen Informatics"/>
        </authorList>
    </citation>
    <scope>NUCLEOTIDE SEQUENCE [LARGE SCALE GENOMIC DNA]</scope>
    <source>
        <strain evidence="7 8">NCTC10112</strain>
    </source>
</reference>
<keyword evidence="3 7" id="KW-0456">Lyase</keyword>
<evidence type="ECO:0000256" key="2">
    <source>
        <dbReference type="ARBA" id="ARBA00022833"/>
    </source>
</evidence>
<evidence type="ECO:0000256" key="1">
    <source>
        <dbReference type="ARBA" id="ARBA00022723"/>
    </source>
</evidence>
<evidence type="ECO:0000256" key="6">
    <source>
        <dbReference type="PIRSR" id="PIRSR001359-3"/>
    </source>
</evidence>
<comment type="cofactor">
    <cofactor evidence="6">
        <name>Zn(2+)</name>
        <dbReference type="ChEBI" id="CHEBI:29105"/>
    </cofactor>
    <text evidence="6">Binds 2 Zn(2+) ions per subunit. One is catalytic and the other provides a structural contribution.</text>
</comment>
<dbReference type="OrthoDB" id="9803995at2"/>
<dbReference type="AlphaFoldDB" id="A0A448ZWS8"/>
<feature type="binding site" evidence="5">
    <location>
        <begin position="210"/>
        <end position="212"/>
    </location>
    <ligand>
        <name>dihydroxyacetone phosphate</name>
        <dbReference type="ChEBI" id="CHEBI:57642"/>
    </ligand>
</feature>
<dbReference type="NCBIfam" id="TIGR01859">
    <property type="entry name" value="fruc_bis_ald"/>
    <property type="match status" value="1"/>
</dbReference>
<dbReference type="InterPro" id="IPR011289">
    <property type="entry name" value="Fruc_bis_ald_class-2"/>
</dbReference>
<dbReference type="Proteomes" id="UP000290482">
    <property type="component" value="Chromosome"/>
</dbReference>
<evidence type="ECO:0000313" key="8">
    <source>
        <dbReference type="Proteomes" id="UP000290482"/>
    </source>
</evidence>
<feature type="binding site" evidence="6">
    <location>
        <position position="107"/>
    </location>
    <ligand>
        <name>Zn(2+)</name>
        <dbReference type="ChEBI" id="CHEBI:29105"/>
        <label>2</label>
    </ligand>
</feature>
<accession>A0A448ZWS8</accession>
<feature type="binding site" evidence="6">
    <location>
        <position position="180"/>
    </location>
    <ligand>
        <name>Zn(2+)</name>
        <dbReference type="ChEBI" id="CHEBI:29105"/>
        <label>1</label>
        <note>catalytic</note>
    </ligand>
</feature>
<keyword evidence="1 6" id="KW-0479">Metal-binding</keyword>
<dbReference type="CDD" id="cd00947">
    <property type="entry name" value="TBP_aldolase_IIB"/>
    <property type="match status" value="1"/>
</dbReference>
<gene>
    <name evidence="7" type="primary">fba</name>
    <name evidence="7" type="ORF">NCTC10112_00379</name>
</gene>
<dbReference type="Gene3D" id="3.20.20.70">
    <property type="entry name" value="Aldolase class I"/>
    <property type="match status" value="1"/>
</dbReference>
<dbReference type="RefSeq" id="WP_022936022.1">
    <property type="nucleotide sequence ID" value="NZ_LR214940.1"/>
</dbReference>
<evidence type="ECO:0000256" key="4">
    <source>
        <dbReference type="PIRSR" id="PIRSR001359-1"/>
    </source>
</evidence>
<dbReference type="GO" id="GO:0006096">
    <property type="term" value="P:glycolytic process"/>
    <property type="evidence" value="ECO:0007669"/>
    <property type="project" value="InterPro"/>
</dbReference>
<evidence type="ECO:0000256" key="3">
    <source>
        <dbReference type="ARBA" id="ARBA00023239"/>
    </source>
</evidence>
<dbReference type="NCBIfam" id="TIGR00167">
    <property type="entry name" value="cbbA"/>
    <property type="match status" value="1"/>
</dbReference>
<feature type="binding site" evidence="6">
    <location>
        <position position="137"/>
    </location>
    <ligand>
        <name>Zn(2+)</name>
        <dbReference type="ChEBI" id="CHEBI:29105"/>
        <label>2</label>
    </ligand>
</feature>
<dbReference type="KEGG" id="mob:NCTC10112_00379"/>
<dbReference type="SUPFAM" id="SSF51569">
    <property type="entry name" value="Aldolase"/>
    <property type="match status" value="1"/>
</dbReference>
<feature type="binding site" evidence="6">
    <location>
        <position position="87"/>
    </location>
    <ligand>
        <name>Zn(2+)</name>
        <dbReference type="ChEBI" id="CHEBI:29105"/>
        <label>1</label>
        <note>catalytic</note>
    </ligand>
</feature>
<feature type="binding site" evidence="6">
    <location>
        <position position="209"/>
    </location>
    <ligand>
        <name>Zn(2+)</name>
        <dbReference type="ChEBI" id="CHEBI:29105"/>
        <label>1</label>
        <note>catalytic</note>
    </ligand>
</feature>
<feature type="binding site" evidence="5">
    <location>
        <begin position="231"/>
        <end position="234"/>
    </location>
    <ligand>
        <name>dihydroxyacetone phosphate</name>
        <dbReference type="ChEBI" id="CHEBI:57642"/>
    </ligand>
</feature>
<keyword evidence="8" id="KW-1185">Reference proteome</keyword>
<keyword evidence="2 6" id="KW-0862">Zinc</keyword>
<dbReference type="PANTHER" id="PTHR30304">
    <property type="entry name" value="D-TAGATOSE-1,6-BISPHOSPHATE ALDOLASE"/>
    <property type="match status" value="1"/>
</dbReference>
<dbReference type="InterPro" id="IPR000771">
    <property type="entry name" value="FBA_II"/>
</dbReference>
<organism evidence="7 8">
    <name type="scientific">Metamycoplasma orale</name>
    <name type="common">Mycoplasma orale</name>
    <dbReference type="NCBI Taxonomy" id="2121"/>
    <lineage>
        <taxon>Bacteria</taxon>
        <taxon>Bacillati</taxon>
        <taxon>Mycoplasmatota</taxon>
        <taxon>Mycoplasmoidales</taxon>
        <taxon>Metamycoplasmataceae</taxon>
        <taxon>Metamycoplasma</taxon>
    </lineage>
</organism>